<organism evidence="1 2">
    <name type="scientific">Neobacillus bataviensis LMG 21833</name>
    <dbReference type="NCBI Taxonomy" id="1117379"/>
    <lineage>
        <taxon>Bacteria</taxon>
        <taxon>Bacillati</taxon>
        <taxon>Bacillota</taxon>
        <taxon>Bacilli</taxon>
        <taxon>Bacillales</taxon>
        <taxon>Bacillaceae</taxon>
        <taxon>Neobacillus</taxon>
    </lineage>
</organism>
<dbReference type="Pfam" id="PF06338">
    <property type="entry name" value="ComK"/>
    <property type="match status" value="1"/>
</dbReference>
<accession>K6DM68</accession>
<dbReference type="InterPro" id="IPR010461">
    <property type="entry name" value="ComK"/>
</dbReference>
<dbReference type="PATRIC" id="fig|1117379.3.peg.2171"/>
<proteinExistence type="predicted"/>
<dbReference type="AlphaFoldDB" id="K6DM68"/>
<reference evidence="1 2" key="1">
    <citation type="journal article" date="2012" name="Front. Microbiol.">
        <title>Redundancy and modularity in membrane-associated dissimilatory nitrate reduction in Bacillus.</title>
        <authorList>
            <person name="Heylen K."/>
            <person name="Keltjens J."/>
        </authorList>
    </citation>
    <scope>NUCLEOTIDE SEQUENCE [LARGE SCALE GENOMIC DNA]</scope>
    <source>
        <strain evidence="2">LMG 21833T</strain>
    </source>
</reference>
<dbReference type="RefSeq" id="WP_007085099.1">
    <property type="nucleotide sequence ID" value="NZ_AJLS01000057.1"/>
</dbReference>
<dbReference type="EMBL" id="AJLS01000057">
    <property type="protein sequence ID" value="EKN69268.1"/>
    <property type="molecule type" value="Genomic_DNA"/>
</dbReference>
<sequence>MDLMYDYLINEKTVLFYGVLYENGELFTHVIDQDDEFLVAMSPVQLIDKSLISYGSSIKGALHSSAQLLGKNHRMYPIKIDACLDIWLFPTKSYKNETCIWFALNHVKRILPLGIKFTKVCLSYGHTIEIVMRESAFREKRLTAEELKEKITTNTKNSMNFMVEPKKGFVIKEEKGKYKCRVRNKDKVMKD</sequence>
<comment type="caution">
    <text evidence="1">The sequence shown here is derived from an EMBL/GenBank/DDBJ whole genome shotgun (WGS) entry which is preliminary data.</text>
</comment>
<evidence type="ECO:0000313" key="2">
    <source>
        <dbReference type="Proteomes" id="UP000006316"/>
    </source>
</evidence>
<dbReference type="eggNOG" id="COG4903">
    <property type="taxonomic scope" value="Bacteria"/>
</dbReference>
<dbReference type="Proteomes" id="UP000006316">
    <property type="component" value="Unassembled WGS sequence"/>
</dbReference>
<dbReference type="GO" id="GO:0030420">
    <property type="term" value="P:establishment of competence for transformation"/>
    <property type="evidence" value="ECO:0007669"/>
    <property type="project" value="InterPro"/>
</dbReference>
<dbReference type="OrthoDB" id="2731896at2"/>
<gene>
    <name evidence="1" type="ORF">BABA_10411</name>
</gene>
<keyword evidence="2" id="KW-1185">Reference proteome</keyword>
<protein>
    <submittedName>
        <fullName evidence="1">Competence transcription factor</fullName>
    </submittedName>
</protein>
<name>K6DM68_9BACI</name>
<evidence type="ECO:0000313" key="1">
    <source>
        <dbReference type="EMBL" id="EKN69268.1"/>
    </source>
</evidence>
<dbReference type="STRING" id="1117379.BABA_10411"/>